<feature type="compositionally biased region" description="Basic and acidic residues" evidence="1">
    <location>
        <begin position="217"/>
        <end position="228"/>
    </location>
</feature>
<feature type="region of interest" description="Disordered" evidence="1">
    <location>
        <begin position="1"/>
        <end position="293"/>
    </location>
</feature>
<feature type="compositionally biased region" description="Low complexity" evidence="1">
    <location>
        <begin position="32"/>
        <end position="44"/>
    </location>
</feature>
<dbReference type="GO" id="GO:0016301">
    <property type="term" value="F:kinase activity"/>
    <property type="evidence" value="ECO:0007669"/>
    <property type="project" value="UniProtKB-KW"/>
</dbReference>
<feature type="compositionally biased region" description="Basic and acidic residues" evidence="1">
    <location>
        <begin position="160"/>
        <end position="183"/>
    </location>
</feature>
<evidence type="ECO:0000313" key="2">
    <source>
        <dbReference type="EMBL" id="EPJ37361.1"/>
    </source>
</evidence>
<organism evidence="2 3">
    <name type="scientific">Streptomyces afghaniensis 772</name>
    <dbReference type="NCBI Taxonomy" id="1283301"/>
    <lineage>
        <taxon>Bacteria</taxon>
        <taxon>Bacillati</taxon>
        <taxon>Actinomycetota</taxon>
        <taxon>Actinomycetes</taxon>
        <taxon>Kitasatosporales</taxon>
        <taxon>Streptomycetaceae</taxon>
        <taxon>Streptomyces</taxon>
    </lineage>
</organism>
<dbReference type="HOGENOM" id="CLU_882527_0_0_11"/>
<evidence type="ECO:0000256" key="1">
    <source>
        <dbReference type="SAM" id="MobiDB-lite"/>
    </source>
</evidence>
<gene>
    <name evidence="2" type="ORF">STAFG_5575</name>
</gene>
<accession>S4ML59</accession>
<comment type="caution">
    <text evidence="2">The sequence shown here is derived from an EMBL/GenBank/DDBJ whole genome shotgun (WGS) entry which is preliminary data.</text>
</comment>
<dbReference type="Proteomes" id="UP000015001">
    <property type="component" value="Unassembled WGS sequence"/>
</dbReference>
<dbReference type="EMBL" id="AOPY01001504">
    <property type="protein sequence ID" value="EPJ37361.1"/>
    <property type="molecule type" value="Genomic_DNA"/>
</dbReference>
<keyword evidence="2" id="KW-0418">Kinase</keyword>
<feature type="compositionally biased region" description="Low complexity" evidence="1">
    <location>
        <begin position="122"/>
        <end position="153"/>
    </location>
</feature>
<sequence length="315" mass="33793">MRPSVLVRAEAEGRGRRARPVRGGRLPRARRPGLGLPGRRPGGLRPLGGPQGPAGHRRPGRDGRGDLRAALPRGDRARQHRADLQLRRAPGPAHGLPRRLHRHGVRRRQVAEGDRQRPPHPARQARPAAGGAGLRVRPGGPGGARPSAQPQPALLRLQGRQRDPDRGPAQADRHGRGAQDGRRGVGHLRHGRVPGSGGRRGRPVGGERPLHRRPHPRRPDLRLPGVHERLRRLPAGPGQHRGVPAVRVVLPPPGPRHGPRPGPPVRLRAGDDRAADGRPAGGRLPPVGPRPARPLHTVRARAAGHGLGVVPEAER</sequence>
<proteinExistence type="predicted"/>
<feature type="compositionally biased region" description="Pro residues" evidence="1">
    <location>
        <begin position="250"/>
        <end position="264"/>
    </location>
</feature>
<feature type="compositionally biased region" description="Basic and acidic residues" evidence="1">
    <location>
        <begin position="60"/>
        <end position="86"/>
    </location>
</feature>
<feature type="compositionally biased region" description="Basic residues" evidence="1">
    <location>
        <begin position="96"/>
        <end position="108"/>
    </location>
</feature>
<keyword evidence="2" id="KW-0808">Transferase</keyword>
<protein>
    <submittedName>
        <fullName evidence="2">Putative Serine/threonine-protein kinase PknG</fullName>
    </submittedName>
</protein>
<dbReference type="AlphaFoldDB" id="S4ML59"/>
<reference evidence="2 3" key="1">
    <citation type="submission" date="2013-02" db="EMBL/GenBank/DDBJ databases">
        <title>Draft Genome Sequence of Streptomyces afghaniensis, Which Produces Compounds of the Julimycin B-Complex.</title>
        <authorList>
            <person name="Gruening B.A."/>
            <person name="Praeg A."/>
            <person name="Erxleben A."/>
            <person name="Guenther S."/>
            <person name="Fiedler H.-P."/>
            <person name="Goodfellow M."/>
            <person name="Mueller M."/>
        </authorList>
    </citation>
    <scope>NUCLEOTIDE SEQUENCE [LARGE SCALE GENOMIC DNA]</scope>
    <source>
        <strain evidence="2 3">772</strain>
    </source>
</reference>
<keyword evidence="3" id="KW-1185">Reference proteome</keyword>
<dbReference type="PATRIC" id="fig|1283301.3.peg.5542"/>
<name>S4ML59_9ACTN</name>
<feature type="compositionally biased region" description="Basic residues" evidence="1">
    <location>
        <begin position="16"/>
        <end position="31"/>
    </location>
</feature>
<evidence type="ECO:0000313" key="3">
    <source>
        <dbReference type="Proteomes" id="UP000015001"/>
    </source>
</evidence>